<dbReference type="InterPro" id="IPR059179">
    <property type="entry name" value="MLKL-like_MCAfunc"/>
</dbReference>
<organism evidence="2 3">
    <name type="scientific">Marasmiellus scandens</name>
    <dbReference type="NCBI Taxonomy" id="2682957"/>
    <lineage>
        <taxon>Eukaryota</taxon>
        <taxon>Fungi</taxon>
        <taxon>Dikarya</taxon>
        <taxon>Basidiomycota</taxon>
        <taxon>Agaricomycotina</taxon>
        <taxon>Agaricomycetes</taxon>
        <taxon>Agaricomycetidae</taxon>
        <taxon>Agaricales</taxon>
        <taxon>Marasmiineae</taxon>
        <taxon>Omphalotaceae</taxon>
        <taxon>Marasmiellus</taxon>
    </lineage>
</organism>
<evidence type="ECO:0000313" key="2">
    <source>
        <dbReference type="EMBL" id="KAK7435418.1"/>
    </source>
</evidence>
<proteinExistence type="predicted"/>
<protein>
    <recommendedName>
        <fullName evidence="4">NACHT-NTPase and P-loop NTPases N-terminal domain-containing protein</fullName>
    </recommendedName>
</protein>
<accession>A0ABR1INR9</accession>
<evidence type="ECO:0000256" key="1">
    <source>
        <dbReference type="SAM" id="MobiDB-lite"/>
    </source>
</evidence>
<feature type="compositionally biased region" description="Polar residues" evidence="1">
    <location>
        <begin position="79"/>
        <end position="113"/>
    </location>
</feature>
<evidence type="ECO:0008006" key="4">
    <source>
        <dbReference type="Google" id="ProtNLM"/>
    </source>
</evidence>
<feature type="region of interest" description="Disordered" evidence="1">
    <location>
        <begin position="50"/>
        <end position="115"/>
    </location>
</feature>
<name>A0ABR1INR9_9AGAR</name>
<gene>
    <name evidence="2" type="ORF">VKT23_019680</name>
</gene>
<dbReference type="InterPro" id="IPR027417">
    <property type="entry name" value="P-loop_NTPase"/>
</dbReference>
<sequence length="361" mass="39558">MPGFKAKFSQLLHTPISRMKNKKDKANIATTTSLSDFSMNPALEVGSVDTRPHSAIGQFTGQGSADMESPEGDLRDQTHGQNQFATSTSIQIQQDTEGTSSEPVNTQKNSALPKSSGKVETALQWTNKGLGLVKELSEFIPVPGIGTAIGAVSKCIQVYLQASENKEQVVKLTEELVEGLKAIQKYGSSSGGLSEIDTSIENLKRKLESICDKVDDQPQHKESMFDRLSKIANAEQIQEEIKGYFNEVQTACNTFQTEAAMITGKNATKIQEHLIMKNFPYSHNAMHDADLQRDQARNECIPGTRKQILEDIGQWATNSNASAGYWLCGMAGTGKSTIAKSVYKWKTAEIIGILFLQFLTN</sequence>
<dbReference type="SUPFAM" id="SSF52540">
    <property type="entry name" value="P-loop containing nucleoside triphosphate hydrolases"/>
    <property type="match status" value="1"/>
</dbReference>
<keyword evidence="3" id="KW-1185">Reference proteome</keyword>
<comment type="caution">
    <text evidence="2">The sequence shown here is derived from an EMBL/GenBank/DDBJ whole genome shotgun (WGS) entry which is preliminary data.</text>
</comment>
<reference evidence="2 3" key="1">
    <citation type="submission" date="2024-01" db="EMBL/GenBank/DDBJ databases">
        <title>A draft genome for the cacao thread blight pathogen Marasmiellus scandens.</title>
        <authorList>
            <person name="Baruah I.K."/>
            <person name="Leung J."/>
            <person name="Bukari Y."/>
            <person name="Amoako-Attah I."/>
            <person name="Meinhardt L.W."/>
            <person name="Bailey B.A."/>
            <person name="Cohen S.P."/>
        </authorList>
    </citation>
    <scope>NUCLEOTIDE SEQUENCE [LARGE SCALE GENOMIC DNA]</scope>
    <source>
        <strain evidence="2 3">GH-19</strain>
    </source>
</reference>
<dbReference type="Proteomes" id="UP001498398">
    <property type="component" value="Unassembled WGS sequence"/>
</dbReference>
<dbReference type="EMBL" id="JBANRG010000107">
    <property type="protein sequence ID" value="KAK7435418.1"/>
    <property type="molecule type" value="Genomic_DNA"/>
</dbReference>
<evidence type="ECO:0000313" key="3">
    <source>
        <dbReference type="Proteomes" id="UP001498398"/>
    </source>
</evidence>
<dbReference type="CDD" id="cd21037">
    <property type="entry name" value="MLKL_NTD"/>
    <property type="match status" value="1"/>
</dbReference>